<evidence type="ECO:0008006" key="4">
    <source>
        <dbReference type="Google" id="ProtNLM"/>
    </source>
</evidence>
<name>A0ABU1ADN9_9BACT</name>
<keyword evidence="1" id="KW-1133">Transmembrane helix</keyword>
<keyword evidence="1" id="KW-0472">Membrane</keyword>
<protein>
    <recommendedName>
        <fullName evidence="4">Flp pilus-assembly TadG-like N-terminal domain-containing protein</fullName>
    </recommendedName>
</protein>
<evidence type="ECO:0000256" key="1">
    <source>
        <dbReference type="SAM" id="Phobius"/>
    </source>
</evidence>
<reference evidence="2 3" key="1">
    <citation type="submission" date="2023-04" db="EMBL/GenBank/DDBJ databases">
        <title>A novel bacteria isolated from coastal sediment.</title>
        <authorList>
            <person name="Liu X.-J."/>
            <person name="Du Z.-J."/>
        </authorList>
    </citation>
    <scope>NUCLEOTIDE SEQUENCE [LARGE SCALE GENOMIC DNA]</scope>
    <source>
        <strain evidence="2 3">SDUM461004</strain>
    </source>
</reference>
<organism evidence="2 3">
    <name type="scientific">Thalassobacterium sedimentorum</name>
    <dbReference type="NCBI Taxonomy" id="3041258"/>
    <lineage>
        <taxon>Bacteria</taxon>
        <taxon>Pseudomonadati</taxon>
        <taxon>Verrucomicrobiota</taxon>
        <taxon>Opitutia</taxon>
        <taxon>Puniceicoccales</taxon>
        <taxon>Coraliomargaritaceae</taxon>
        <taxon>Thalassobacterium</taxon>
    </lineage>
</organism>
<dbReference type="RefSeq" id="WP_308983325.1">
    <property type="nucleotide sequence ID" value="NZ_JARXIC010000001.1"/>
</dbReference>
<dbReference type="EMBL" id="JARXIC010000001">
    <property type="protein sequence ID" value="MDQ8192815.1"/>
    <property type="molecule type" value="Genomic_DNA"/>
</dbReference>
<accession>A0ABU1ADN9</accession>
<feature type="transmembrane region" description="Helical" evidence="1">
    <location>
        <begin position="20"/>
        <end position="43"/>
    </location>
</feature>
<evidence type="ECO:0000313" key="2">
    <source>
        <dbReference type="EMBL" id="MDQ8192815.1"/>
    </source>
</evidence>
<sequence length="1138" mass="124484">MKLKLIDVVGSGVEKQQSGFALVIALSLMAFVLVLLVSISAFVRVETALSSNNVTLLEARQNALLALNEALGELQKHAGADQRVTATAEISEALIASNGATIEFTEIANPYFTQVWNVSGAQGQAPGTMPGHNSLWKPAVLVSGNAQKGFDSASDEVYPSGYVSGDTALDPGDADVVTLIDLDSYDGGDSLQIRVPRVSIDSNTSASSGSYAWWVGDENVKARLNLNEPVDATLHEDAVWLAPQHYSPQTTELFESVLPDQLAQISSFSEIVINALPAFTGESYSLTTDYSLVSNSLFTDVRNGGLKKDLTFGLDGSNTQPTGIEDADFLFARDLGGAPAERSPNLNFIQWGVMRDFYNTRIGDEVVDTRSHRKPDTSGSVDYRMGIKPVITHFQVGIYADYVDNEIRFVYYPVLVLWNPYRFDIRIPELHLTFKEDRGNNDIEIKSIDVRDDPAVDNEEFKINSMPFTIASTTISAGRAVIFSPADGIAEFSPDNGSGTGIYGDSNWFNYLLPGYRHGAGFYQLSGLEKSETPPGDPLPDIKFALNSNGRLYLDLHERLQGAHNSRSNQDFYQLVTGMLANEALGTASVQYYQPIVDGFPEPKFLFVFSMPFAETNFFTSYQAPRQWVGLFNPRATVIASDVIGMGYTNSLSNYVGGFLADSDAEANSAIQTADAMHGFVGTSPNYGGSDQAILYDLPREAPHSLAQFAHVNLTAPPVYTNSVTHDLADPFDSRPTSWAGEFMMPLRLSFTGTGDDFTPAYTVGTSRASPYIPLEASGADQTRFWRFFDVNSKTDAKMVWDFPYLVNEVLFDQYYFSTVPQSGALPDTFRNPLVKSIDGTAADVNELRSFERSAAGLYLKGGFNVNSTSVAAWSALLAAFRAQPYDDLNGDGSLFARFYKPVGKELGSSDLGPFEAGSVYGFRRLSDEQIEDLATRIVEQVKLRGPFPSMSAFVNRVMYSEALYRKNLTGENAPDPHSFRSSSYDLEEMVMRQGALSAALELSIANENFYDSSAVIDSSSGIDGSSSEVSGFVGSVGADLPGYLSQVDLLSTLGSQMTVRSDTFTIIVYASVNNKLTGDPEAEVYCEAIVQRKPEFVDSFDNDSWDDLSDLTVSNEKFGRKFEVVSLRWLNKEDLVN</sequence>
<evidence type="ECO:0000313" key="3">
    <source>
        <dbReference type="Proteomes" id="UP001243717"/>
    </source>
</evidence>
<dbReference type="Proteomes" id="UP001243717">
    <property type="component" value="Unassembled WGS sequence"/>
</dbReference>
<comment type="caution">
    <text evidence="2">The sequence shown here is derived from an EMBL/GenBank/DDBJ whole genome shotgun (WGS) entry which is preliminary data.</text>
</comment>
<proteinExistence type="predicted"/>
<keyword evidence="3" id="KW-1185">Reference proteome</keyword>
<keyword evidence="1" id="KW-0812">Transmembrane</keyword>
<gene>
    <name evidence="2" type="ORF">QEH59_00160</name>
</gene>